<name>A0A6C0B819_9ZZZZ</name>
<feature type="transmembrane region" description="Helical" evidence="1">
    <location>
        <begin position="6"/>
        <end position="25"/>
    </location>
</feature>
<evidence type="ECO:0000256" key="1">
    <source>
        <dbReference type="SAM" id="Phobius"/>
    </source>
</evidence>
<protein>
    <submittedName>
        <fullName evidence="2">Uncharacterized protein</fullName>
    </submittedName>
</protein>
<keyword evidence="1" id="KW-1133">Transmembrane helix</keyword>
<dbReference type="EMBL" id="MN739087">
    <property type="protein sequence ID" value="QHS87699.1"/>
    <property type="molecule type" value="Genomic_DNA"/>
</dbReference>
<feature type="transmembrane region" description="Helical" evidence="1">
    <location>
        <begin position="37"/>
        <end position="57"/>
    </location>
</feature>
<keyword evidence="1" id="KW-0472">Membrane</keyword>
<keyword evidence="1" id="KW-0812">Transmembrane</keyword>
<organism evidence="2">
    <name type="scientific">viral metagenome</name>
    <dbReference type="NCBI Taxonomy" id="1070528"/>
    <lineage>
        <taxon>unclassified sequences</taxon>
        <taxon>metagenomes</taxon>
        <taxon>organismal metagenomes</taxon>
    </lineage>
</organism>
<proteinExistence type="predicted"/>
<accession>A0A6C0B819</accession>
<evidence type="ECO:0000313" key="2">
    <source>
        <dbReference type="EMBL" id="QHS87699.1"/>
    </source>
</evidence>
<reference evidence="2" key="1">
    <citation type="journal article" date="2020" name="Nature">
        <title>Giant virus diversity and host interactions through global metagenomics.</title>
        <authorList>
            <person name="Schulz F."/>
            <person name="Roux S."/>
            <person name="Paez-Espino D."/>
            <person name="Jungbluth S."/>
            <person name="Walsh D.A."/>
            <person name="Denef V.J."/>
            <person name="McMahon K.D."/>
            <person name="Konstantinidis K.T."/>
            <person name="Eloe-Fadrosh E.A."/>
            <person name="Kyrpides N.C."/>
            <person name="Woyke T."/>
        </authorList>
    </citation>
    <scope>NUCLEOTIDE SEQUENCE</scope>
    <source>
        <strain evidence="2">GVMAG-M-3300010157-4</strain>
    </source>
</reference>
<dbReference type="AlphaFoldDB" id="A0A6C0B819"/>
<sequence length="87" mass="9320">MDSIVSIVLVTTILYIVVKTIDMKYIKKEMRPLKEMVHDAAVVAVSCGLAVFAVFSLNKPVGGFIDAMTEKTAIPAAANVFTGDPGF</sequence>